<sequence length="293" mass="32647">MNNFKNSIQNGEFVITSEIFLTPESNIQDIESQVKALGDDIAGILVTDNQSGQLHMSPVVVGSILLNANTDPIVQLSCRNRNRISLLSDILGCLTLGVSSFSLIRGDKVPDEYQPRPKAIMDINARELMSMAQNLKNDETISPPRNFIIGGVLTPHTPKDGWQAKNLREKVNSGAQFFFTHTCLDMDLLSAFMKKIRQTKILEKCYIIAGIALLESIENTEWLRKNRPNVIIPNQIINRLKEAKDQEAEGIKICSEQINIAKKIPGISGVHIIGHQKLENIPLAIRASRNLDE</sequence>
<keyword evidence="6" id="KW-0560">Oxidoreductase</keyword>
<name>A0A382F9A4_9ZZZZ</name>
<dbReference type="Gene3D" id="3.20.20.220">
    <property type="match status" value="1"/>
</dbReference>
<dbReference type="Pfam" id="PF02219">
    <property type="entry name" value="MTHFR"/>
    <property type="match status" value="1"/>
</dbReference>
<dbReference type="GO" id="GO:0035999">
    <property type="term" value="P:tetrahydrofolate interconversion"/>
    <property type="evidence" value="ECO:0007669"/>
    <property type="project" value="UniProtKB-UniPathway"/>
</dbReference>
<dbReference type="InterPro" id="IPR029041">
    <property type="entry name" value="FAD-linked_oxidoreductase-like"/>
</dbReference>
<comment type="similarity">
    <text evidence="3">Belongs to the methylenetetrahydrofolate reductase family.</text>
</comment>
<dbReference type="PANTHER" id="PTHR45754:SF3">
    <property type="entry name" value="METHYLENETETRAHYDROFOLATE REDUCTASE (NADPH)"/>
    <property type="match status" value="1"/>
</dbReference>
<dbReference type="InterPro" id="IPR003171">
    <property type="entry name" value="Mehydrof_redctse-like"/>
</dbReference>
<comment type="cofactor">
    <cofactor evidence="1">
        <name>FAD</name>
        <dbReference type="ChEBI" id="CHEBI:57692"/>
    </cofactor>
</comment>
<accession>A0A382F9A4</accession>
<dbReference type="EMBL" id="UINC01048728">
    <property type="protein sequence ID" value="SVB59626.1"/>
    <property type="molecule type" value="Genomic_DNA"/>
</dbReference>
<evidence type="ECO:0000256" key="2">
    <source>
        <dbReference type="ARBA" id="ARBA00004777"/>
    </source>
</evidence>
<dbReference type="UniPathway" id="UPA00193"/>
<evidence type="ECO:0000256" key="1">
    <source>
        <dbReference type="ARBA" id="ARBA00001974"/>
    </source>
</evidence>
<proteinExistence type="inferred from homology"/>
<dbReference type="SUPFAM" id="SSF51730">
    <property type="entry name" value="FAD-linked oxidoreductase"/>
    <property type="match status" value="1"/>
</dbReference>
<evidence type="ECO:0000256" key="4">
    <source>
        <dbReference type="ARBA" id="ARBA00022630"/>
    </source>
</evidence>
<comment type="pathway">
    <text evidence="2">One-carbon metabolism; tetrahydrofolate interconversion.</text>
</comment>
<dbReference type="GO" id="GO:0004489">
    <property type="term" value="F:methylenetetrahydrofolate reductase [NAD(P)H] activity"/>
    <property type="evidence" value="ECO:0007669"/>
    <property type="project" value="InterPro"/>
</dbReference>
<reference evidence="7" key="1">
    <citation type="submission" date="2018-05" db="EMBL/GenBank/DDBJ databases">
        <authorList>
            <person name="Lanie J.A."/>
            <person name="Ng W.-L."/>
            <person name="Kazmierczak K.M."/>
            <person name="Andrzejewski T.M."/>
            <person name="Davidsen T.M."/>
            <person name="Wayne K.J."/>
            <person name="Tettelin H."/>
            <person name="Glass J.I."/>
            <person name="Rusch D."/>
            <person name="Podicherti R."/>
            <person name="Tsui H.-C.T."/>
            <person name="Winkler M.E."/>
        </authorList>
    </citation>
    <scope>NUCLEOTIDE SEQUENCE</scope>
</reference>
<evidence type="ECO:0000256" key="5">
    <source>
        <dbReference type="ARBA" id="ARBA00022827"/>
    </source>
</evidence>
<dbReference type="GO" id="GO:0005829">
    <property type="term" value="C:cytosol"/>
    <property type="evidence" value="ECO:0007669"/>
    <property type="project" value="TreeGrafter"/>
</dbReference>
<evidence type="ECO:0000256" key="3">
    <source>
        <dbReference type="ARBA" id="ARBA00006743"/>
    </source>
</evidence>
<organism evidence="7">
    <name type="scientific">marine metagenome</name>
    <dbReference type="NCBI Taxonomy" id="408172"/>
    <lineage>
        <taxon>unclassified sequences</taxon>
        <taxon>metagenomes</taxon>
        <taxon>ecological metagenomes</taxon>
    </lineage>
</organism>
<dbReference type="GO" id="GO:0009086">
    <property type="term" value="P:methionine biosynthetic process"/>
    <property type="evidence" value="ECO:0007669"/>
    <property type="project" value="TreeGrafter"/>
</dbReference>
<dbReference type="PANTHER" id="PTHR45754">
    <property type="entry name" value="METHYLENETETRAHYDROFOLATE REDUCTASE"/>
    <property type="match status" value="1"/>
</dbReference>
<dbReference type="AlphaFoldDB" id="A0A382F9A4"/>
<keyword evidence="4" id="KW-0285">Flavoprotein</keyword>
<keyword evidence="5" id="KW-0274">FAD</keyword>
<gene>
    <name evidence="7" type="ORF">METZ01_LOCUS212480</name>
</gene>
<protein>
    <submittedName>
        <fullName evidence="7">Uncharacterized protein</fullName>
    </submittedName>
</protein>
<evidence type="ECO:0000313" key="7">
    <source>
        <dbReference type="EMBL" id="SVB59626.1"/>
    </source>
</evidence>
<evidence type="ECO:0000256" key="6">
    <source>
        <dbReference type="ARBA" id="ARBA00023002"/>
    </source>
</evidence>
<dbReference type="GO" id="GO:0071949">
    <property type="term" value="F:FAD binding"/>
    <property type="evidence" value="ECO:0007669"/>
    <property type="project" value="TreeGrafter"/>
</dbReference>